<reference evidence="1" key="1">
    <citation type="submission" date="2020-04" db="EMBL/GenBank/DDBJ databases">
        <authorList>
            <person name="Zhang T."/>
        </authorList>
    </citation>
    <scope>NUCLEOTIDE SEQUENCE</scope>
    <source>
        <strain evidence="1">HKST-UBA02</strain>
    </source>
</reference>
<protein>
    <submittedName>
        <fullName evidence="1">Uncharacterized protein</fullName>
    </submittedName>
</protein>
<gene>
    <name evidence="1" type="ORF">KC573_03510</name>
</gene>
<dbReference type="AlphaFoldDB" id="A0A955RXB0"/>
<comment type="caution">
    <text evidence="1">The sequence shown here is derived from an EMBL/GenBank/DDBJ whole genome shotgun (WGS) entry which is preliminary data.</text>
</comment>
<evidence type="ECO:0000313" key="1">
    <source>
        <dbReference type="EMBL" id="MCA9397873.1"/>
    </source>
</evidence>
<evidence type="ECO:0000313" key="2">
    <source>
        <dbReference type="Proteomes" id="UP000699691"/>
    </source>
</evidence>
<organism evidence="1 2">
    <name type="scientific">candidate division WWE3 bacterium</name>
    <dbReference type="NCBI Taxonomy" id="2053526"/>
    <lineage>
        <taxon>Bacteria</taxon>
        <taxon>Katanobacteria</taxon>
    </lineage>
</organism>
<proteinExistence type="predicted"/>
<accession>A0A955RXB0</accession>
<name>A0A955RXB0_UNCKA</name>
<reference evidence="1" key="2">
    <citation type="journal article" date="2021" name="Microbiome">
        <title>Successional dynamics and alternative stable states in a saline activated sludge microbial community over 9 years.</title>
        <authorList>
            <person name="Wang Y."/>
            <person name="Ye J."/>
            <person name="Ju F."/>
            <person name="Liu L."/>
            <person name="Boyd J.A."/>
            <person name="Deng Y."/>
            <person name="Parks D.H."/>
            <person name="Jiang X."/>
            <person name="Yin X."/>
            <person name="Woodcroft B.J."/>
            <person name="Tyson G.W."/>
            <person name="Hugenholtz P."/>
            <person name="Polz M.F."/>
            <person name="Zhang T."/>
        </authorList>
    </citation>
    <scope>NUCLEOTIDE SEQUENCE</scope>
    <source>
        <strain evidence="1">HKST-UBA02</strain>
    </source>
</reference>
<sequence>MSKVKFGHGYVWKVNRNGTRENIEDLGEGLKELAQCGPCGCDDCYGYETFINAETGELMIRYYTGTAHGAFTEHIELYDDATYGYEAVKALYLARI</sequence>
<dbReference type="EMBL" id="JAGQKY010000175">
    <property type="protein sequence ID" value="MCA9397873.1"/>
    <property type="molecule type" value="Genomic_DNA"/>
</dbReference>
<dbReference type="Proteomes" id="UP000699691">
    <property type="component" value="Unassembled WGS sequence"/>
</dbReference>